<dbReference type="Pfam" id="PF00224">
    <property type="entry name" value="PK"/>
    <property type="match status" value="1"/>
</dbReference>
<evidence type="ECO:0000256" key="13">
    <source>
        <dbReference type="ARBA" id="ARBA00048152"/>
    </source>
</evidence>
<dbReference type="PANTHER" id="PTHR11817">
    <property type="entry name" value="PYRUVATE KINASE"/>
    <property type="match status" value="1"/>
</dbReference>
<evidence type="ECO:0000256" key="2">
    <source>
        <dbReference type="ARBA" id="ARBA00004997"/>
    </source>
</evidence>
<evidence type="ECO:0000256" key="15">
    <source>
        <dbReference type="SAM" id="MobiDB-lite"/>
    </source>
</evidence>
<dbReference type="InterPro" id="IPR015795">
    <property type="entry name" value="Pyrv_Knase_C"/>
</dbReference>
<dbReference type="Proteomes" id="UP001491310">
    <property type="component" value="Unassembled WGS sequence"/>
</dbReference>
<feature type="region of interest" description="Disordered" evidence="15">
    <location>
        <begin position="418"/>
        <end position="513"/>
    </location>
</feature>
<feature type="compositionally biased region" description="Low complexity" evidence="15">
    <location>
        <begin position="503"/>
        <end position="513"/>
    </location>
</feature>
<evidence type="ECO:0000259" key="17">
    <source>
        <dbReference type="Pfam" id="PF02887"/>
    </source>
</evidence>
<evidence type="ECO:0000313" key="18">
    <source>
        <dbReference type="EMBL" id="KAK9908291.1"/>
    </source>
</evidence>
<comment type="catalytic activity">
    <reaction evidence="13 14">
        <text>pyruvate + ATP = phosphoenolpyruvate + ADP + H(+)</text>
        <dbReference type="Rhea" id="RHEA:18157"/>
        <dbReference type="ChEBI" id="CHEBI:15361"/>
        <dbReference type="ChEBI" id="CHEBI:15378"/>
        <dbReference type="ChEBI" id="CHEBI:30616"/>
        <dbReference type="ChEBI" id="CHEBI:58702"/>
        <dbReference type="ChEBI" id="CHEBI:456216"/>
        <dbReference type="EC" id="2.7.1.40"/>
    </reaction>
</comment>
<feature type="compositionally biased region" description="Low complexity" evidence="15">
    <location>
        <begin position="449"/>
        <end position="472"/>
    </location>
</feature>
<dbReference type="InterPro" id="IPR036918">
    <property type="entry name" value="Pyrv_Knase_C_sf"/>
</dbReference>
<feature type="domain" description="Pyruvate kinase C-terminal" evidence="17">
    <location>
        <begin position="560"/>
        <end position="673"/>
    </location>
</feature>
<accession>A0ABR2YN05</accession>
<evidence type="ECO:0000256" key="6">
    <source>
        <dbReference type="ARBA" id="ARBA00022723"/>
    </source>
</evidence>
<evidence type="ECO:0000256" key="10">
    <source>
        <dbReference type="ARBA" id="ARBA00022842"/>
    </source>
</evidence>
<dbReference type="InterPro" id="IPR015813">
    <property type="entry name" value="Pyrv/PenolPyrv_kinase-like_dom"/>
</dbReference>
<keyword evidence="10 14" id="KW-0460">Magnesium</keyword>
<dbReference type="PRINTS" id="PR01050">
    <property type="entry name" value="PYRUVTKNASE"/>
</dbReference>
<keyword evidence="12" id="KW-0670">Pyruvate</keyword>
<organism evidence="18 19">
    <name type="scientific">Coccomyxa subellipsoidea</name>
    <dbReference type="NCBI Taxonomy" id="248742"/>
    <lineage>
        <taxon>Eukaryota</taxon>
        <taxon>Viridiplantae</taxon>
        <taxon>Chlorophyta</taxon>
        <taxon>core chlorophytes</taxon>
        <taxon>Trebouxiophyceae</taxon>
        <taxon>Trebouxiophyceae incertae sedis</taxon>
        <taxon>Coccomyxaceae</taxon>
        <taxon>Coccomyxa</taxon>
    </lineage>
</organism>
<dbReference type="InterPro" id="IPR015793">
    <property type="entry name" value="Pyrv_Knase_brl"/>
</dbReference>
<dbReference type="InterPro" id="IPR001697">
    <property type="entry name" value="Pyr_Knase"/>
</dbReference>
<evidence type="ECO:0000256" key="4">
    <source>
        <dbReference type="ARBA" id="ARBA00012142"/>
    </source>
</evidence>
<dbReference type="InterPro" id="IPR011037">
    <property type="entry name" value="Pyrv_Knase-like_insert_dom_sf"/>
</dbReference>
<dbReference type="SUPFAM" id="SSF52935">
    <property type="entry name" value="PK C-terminal domain-like"/>
    <property type="match status" value="1"/>
</dbReference>
<dbReference type="Gene3D" id="3.20.20.60">
    <property type="entry name" value="Phosphoenolpyruvate-binding domains"/>
    <property type="match status" value="1"/>
</dbReference>
<evidence type="ECO:0000256" key="14">
    <source>
        <dbReference type="RuleBase" id="RU000504"/>
    </source>
</evidence>
<dbReference type="Gene3D" id="3.40.1380.20">
    <property type="entry name" value="Pyruvate kinase, C-terminal domain"/>
    <property type="match status" value="1"/>
</dbReference>
<evidence type="ECO:0000256" key="11">
    <source>
        <dbReference type="ARBA" id="ARBA00023152"/>
    </source>
</evidence>
<dbReference type="SUPFAM" id="SSF51621">
    <property type="entry name" value="Phosphoenolpyruvate/pyruvate domain"/>
    <property type="match status" value="1"/>
</dbReference>
<comment type="caution">
    <text evidence="18">The sequence shown here is derived from an EMBL/GenBank/DDBJ whole genome shotgun (WGS) entry which is preliminary data.</text>
</comment>
<keyword evidence="19" id="KW-1185">Reference proteome</keyword>
<dbReference type="Gene3D" id="2.40.33.10">
    <property type="entry name" value="PK beta-barrel domain-like"/>
    <property type="match status" value="1"/>
</dbReference>
<keyword evidence="6" id="KW-0479">Metal-binding</keyword>
<dbReference type="InterPro" id="IPR018209">
    <property type="entry name" value="Pyrv_Knase_AS"/>
</dbReference>
<dbReference type="EC" id="2.7.1.40" evidence="4 14"/>
<comment type="pathway">
    <text evidence="2 14">Carbohydrate degradation; glycolysis; pyruvate from D-glyceraldehyde 3-phosphate: step 5/5.</text>
</comment>
<evidence type="ECO:0000256" key="3">
    <source>
        <dbReference type="ARBA" id="ARBA00008663"/>
    </source>
</evidence>
<dbReference type="Pfam" id="PF02887">
    <property type="entry name" value="PK_C"/>
    <property type="match status" value="1"/>
</dbReference>
<evidence type="ECO:0000313" key="19">
    <source>
        <dbReference type="Proteomes" id="UP001491310"/>
    </source>
</evidence>
<comment type="cofactor">
    <cofactor evidence="1">
        <name>K(+)</name>
        <dbReference type="ChEBI" id="CHEBI:29103"/>
    </cofactor>
</comment>
<protein>
    <recommendedName>
        <fullName evidence="4 14">Pyruvate kinase</fullName>
        <ecNumber evidence="4 14">2.7.1.40</ecNumber>
    </recommendedName>
</protein>
<keyword evidence="11 14" id="KW-0324">Glycolysis</keyword>
<evidence type="ECO:0000259" key="16">
    <source>
        <dbReference type="Pfam" id="PF00224"/>
    </source>
</evidence>
<feature type="compositionally biased region" description="Polar residues" evidence="15">
    <location>
        <begin position="487"/>
        <end position="498"/>
    </location>
</feature>
<keyword evidence="7" id="KW-0547">Nucleotide-binding</keyword>
<sequence length="723" mass="76783">MAPSSKAKTHILQNIDLPSILEPAESPSHIAGTKVIATLGPSCRDVDTLVSLLESGLAAARVDLTWGSLEYHKQSLRNLQAATQKTKHLCAVILDTVGRELMIRRDYELDNEGWPTHKEVLEVKKGQELVVTTDETAVASSTRLPISYPHFAHMCQAGDHLFVGRYLVNGADQSSLYLEVKEVRGQDVVCTAVNDAMLDGLLTVIHSEQGGDGMSSLQTDLPLLTQFDEDAIKMFTKEFEIDYINLTYTCSGLDVHEMREFLDEIGSTQVKIIAKVENVQALHNFDSIVAAADAVVLSRGNLGLDVAPEKTAVVQKAAINRCNLQGKPVIITRLVDTMVEAPRCTRAEATDVANAVLDGVDGMLLGAETLRGKYPVDTVRTVLSICRQAELAFDYEQHFESMITSAMDEEFQMLDYSQHGDYLSPPGGSSPGMDEARAAQPTADTLSRAATAVRSAATNGAATPAAAASHLPPAAPATQLPPMHPPTLSTVRRTSSTGGQVGSAGASPSGYSASGPMRFSGSAGKVSSFGSLPRAMSTAALADGAPDGHRAPEAYMSKVESIASTAVRAATKMDAGLIICYAGTGRTASLIAKYRPTVPILALVVPHLKSKGLSWELEGRFLARQFQIMRGLIPLLGAPMGGANSEAMLAESVRAAVQRGLVRAKQHVVCVLSVRGDFMLKVVSVDDVGGGMAHSMSSSGSSWDLASKGDTKPRSDLPPPIIA</sequence>
<evidence type="ECO:0000256" key="1">
    <source>
        <dbReference type="ARBA" id="ARBA00001958"/>
    </source>
</evidence>
<evidence type="ECO:0000256" key="12">
    <source>
        <dbReference type="ARBA" id="ARBA00023317"/>
    </source>
</evidence>
<reference evidence="18 19" key="1">
    <citation type="journal article" date="2024" name="Nat. Commun.">
        <title>Phylogenomics reveals the evolutionary origins of lichenization in chlorophyte algae.</title>
        <authorList>
            <person name="Puginier C."/>
            <person name="Libourel C."/>
            <person name="Otte J."/>
            <person name="Skaloud P."/>
            <person name="Haon M."/>
            <person name="Grisel S."/>
            <person name="Petersen M."/>
            <person name="Berrin J.G."/>
            <person name="Delaux P.M."/>
            <person name="Dal Grande F."/>
            <person name="Keller J."/>
        </authorList>
    </citation>
    <scope>NUCLEOTIDE SEQUENCE [LARGE SCALE GENOMIC DNA]</scope>
    <source>
        <strain evidence="18 19">SAG 216-7</strain>
    </source>
</reference>
<keyword evidence="8 14" id="KW-0418">Kinase</keyword>
<evidence type="ECO:0000256" key="7">
    <source>
        <dbReference type="ARBA" id="ARBA00022741"/>
    </source>
</evidence>
<evidence type="ECO:0000256" key="8">
    <source>
        <dbReference type="ARBA" id="ARBA00022777"/>
    </source>
</evidence>
<keyword evidence="5 14" id="KW-0808">Transferase</keyword>
<dbReference type="SUPFAM" id="SSF50800">
    <property type="entry name" value="PK beta-barrel domain-like"/>
    <property type="match status" value="1"/>
</dbReference>
<name>A0ABR2YN05_9CHLO</name>
<feature type="region of interest" description="Disordered" evidence="15">
    <location>
        <begin position="696"/>
        <end position="723"/>
    </location>
</feature>
<comment type="similarity">
    <text evidence="3 14">Belongs to the pyruvate kinase family.</text>
</comment>
<dbReference type="InterPro" id="IPR040442">
    <property type="entry name" value="Pyrv_kinase-like_dom_sf"/>
</dbReference>
<evidence type="ECO:0000256" key="5">
    <source>
        <dbReference type="ARBA" id="ARBA00022679"/>
    </source>
</evidence>
<evidence type="ECO:0000256" key="9">
    <source>
        <dbReference type="ARBA" id="ARBA00022840"/>
    </source>
</evidence>
<dbReference type="InterPro" id="IPR015806">
    <property type="entry name" value="Pyrv_Knase_insert_dom_sf"/>
</dbReference>
<keyword evidence="9" id="KW-0067">ATP-binding</keyword>
<dbReference type="EMBL" id="JALJOT010000008">
    <property type="protein sequence ID" value="KAK9908291.1"/>
    <property type="molecule type" value="Genomic_DNA"/>
</dbReference>
<gene>
    <name evidence="18" type="ORF">WJX75_005628</name>
</gene>
<dbReference type="PROSITE" id="PS00110">
    <property type="entry name" value="PYRUVATE_KINASE"/>
    <property type="match status" value="1"/>
</dbReference>
<proteinExistence type="inferred from homology"/>
<feature type="domain" description="Pyruvate kinase barrel" evidence="16">
    <location>
        <begin position="33"/>
        <end position="379"/>
    </location>
</feature>